<evidence type="ECO:0000313" key="2">
    <source>
        <dbReference type="Proteomes" id="UP000680348"/>
    </source>
</evidence>
<organism evidence="1 2">
    <name type="scientific">Pseudaminobacter soli</name>
    <name type="common">ex Zhang et al. 2022</name>
    <dbReference type="NCBI Taxonomy" id="2831468"/>
    <lineage>
        <taxon>Bacteria</taxon>
        <taxon>Pseudomonadati</taxon>
        <taxon>Pseudomonadota</taxon>
        <taxon>Alphaproteobacteria</taxon>
        <taxon>Hyphomicrobiales</taxon>
        <taxon>Phyllobacteriaceae</taxon>
        <taxon>Pseudaminobacter</taxon>
    </lineage>
</organism>
<proteinExistence type="predicted"/>
<protein>
    <submittedName>
        <fullName evidence="1">Uncharacterized protein</fullName>
    </submittedName>
</protein>
<dbReference type="AlphaFoldDB" id="A0A942DYE1"/>
<dbReference type="RefSeq" id="WP_188254972.1">
    <property type="nucleotide sequence ID" value="NZ_JABVCF010000006.1"/>
</dbReference>
<evidence type="ECO:0000313" key="1">
    <source>
        <dbReference type="EMBL" id="MBS3649402.1"/>
    </source>
</evidence>
<accession>A0A942DYE1</accession>
<comment type="caution">
    <text evidence="1">The sequence shown here is derived from an EMBL/GenBank/DDBJ whole genome shotgun (WGS) entry which is preliminary data.</text>
</comment>
<reference evidence="1" key="1">
    <citation type="submission" date="2021-04" db="EMBL/GenBank/DDBJ databases">
        <title>Pseudaminobacter soli sp. nov., isolated from paddy soil contaminated by heavy metals.</title>
        <authorList>
            <person name="Zhang K."/>
        </authorList>
    </citation>
    <scope>NUCLEOTIDE SEQUENCE</scope>
    <source>
        <strain evidence="1">19-2017</strain>
    </source>
</reference>
<sequence length="90" mass="9845">METNLHSVLALQHGAVLPVFHRLPENARVRDLGIDYCVLYCDRNGAALQRMDETNATVTFSQAEGCACRPRSTLRAEASSVSMSAPSRLP</sequence>
<dbReference type="EMBL" id="JAGWCR010000006">
    <property type="protein sequence ID" value="MBS3649402.1"/>
    <property type="molecule type" value="Genomic_DNA"/>
</dbReference>
<name>A0A942DYE1_9HYPH</name>
<gene>
    <name evidence="1" type="ORF">KEU06_12365</name>
</gene>
<dbReference type="Proteomes" id="UP000680348">
    <property type="component" value="Unassembled WGS sequence"/>
</dbReference>
<keyword evidence="2" id="KW-1185">Reference proteome</keyword>